<keyword evidence="2 4" id="KW-0472">Membrane</keyword>
<dbReference type="Pfam" id="PF03323">
    <property type="entry name" value="GerA"/>
    <property type="match status" value="1"/>
</dbReference>
<evidence type="ECO:0000313" key="6">
    <source>
        <dbReference type="Proteomes" id="UP000670947"/>
    </source>
</evidence>
<proteinExistence type="inferred from homology"/>
<keyword evidence="6" id="KW-1185">Reference proteome</keyword>
<comment type="caution">
    <text evidence="5">The sequence shown here is derived from an EMBL/GenBank/DDBJ whole genome shotgun (WGS) entry which is preliminary data.</text>
</comment>
<dbReference type="PANTHER" id="PTHR22550">
    <property type="entry name" value="SPORE GERMINATION PROTEIN"/>
    <property type="match status" value="1"/>
</dbReference>
<protein>
    <submittedName>
        <fullName evidence="5">Spore germination protein</fullName>
    </submittedName>
</protein>
<gene>
    <name evidence="5" type="ORF">I8J29_08415</name>
</gene>
<dbReference type="PANTHER" id="PTHR22550:SF5">
    <property type="entry name" value="LEUCINE ZIPPER PROTEIN 4"/>
    <property type="match status" value="1"/>
</dbReference>
<feature type="transmembrane region" description="Helical" evidence="4">
    <location>
        <begin position="317"/>
        <end position="336"/>
    </location>
</feature>
<reference evidence="5 6" key="1">
    <citation type="submission" date="2021-03" db="EMBL/GenBank/DDBJ databases">
        <title>Paenibacillus artemisicola MWE-103 whole genome sequence.</title>
        <authorList>
            <person name="Ham Y.J."/>
        </authorList>
    </citation>
    <scope>NUCLEOTIDE SEQUENCE [LARGE SCALE GENOMIC DNA]</scope>
    <source>
        <strain evidence="5 6">MWE-103</strain>
    </source>
</reference>
<evidence type="ECO:0000256" key="4">
    <source>
        <dbReference type="SAM" id="Phobius"/>
    </source>
</evidence>
<keyword evidence="4" id="KW-1133">Transmembrane helix</keyword>
<evidence type="ECO:0000256" key="3">
    <source>
        <dbReference type="SAM" id="MobiDB-lite"/>
    </source>
</evidence>
<organism evidence="5 6">
    <name type="scientific">Paenibacillus artemisiicola</name>
    <dbReference type="NCBI Taxonomy" id="1172618"/>
    <lineage>
        <taxon>Bacteria</taxon>
        <taxon>Bacillati</taxon>
        <taxon>Bacillota</taxon>
        <taxon>Bacilli</taxon>
        <taxon>Bacillales</taxon>
        <taxon>Paenibacillaceae</taxon>
        <taxon>Paenibacillus</taxon>
    </lineage>
</organism>
<dbReference type="RefSeq" id="WP_208847182.1">
    <property type="nucleotide sequence ID" value="NZ_JAGGDJ010000004.1"/>
</dbReference>
<dbReference type="PIRSF" id="PIRSF005690">
    <property type="entry name" value="GerBA"/>
    <property type="match status" value="1"/>
</dbReference>
<name>A0ABS3W7B8_9BACL</name>
<dbReference type="EMBL" id="JAGGDJ010000004">
    <property type="protein sequence ID" value="MBO7744214.1"/>
    <property type="molecule type" value="Genomic_DNA"/>
</dbReference>
<dbReference type="InterPro" id="IPR050768">
    <property type="entry name" value="UPF0353/GerABKA_families"/>
</dbReference>
<feature type="region of interest" description="Disordered" evidence="3">
    <location>
        <begin position="502"/>
        <end position="526"/>
    </location>
</feature>
<evidence type="ECO:0000313" key="5">
    <source>
        <dbReference type="EMBL" id="MBO7744214.1"/>
    </source>
</evidence>
<keyword evidence="4" id="KW-0812">Transmembrane</keyword>
<dbReference type="InterPro" id="IPR004995">
    <property type="entry name" value="Spore_Ger"/>
</dbReference>
<evidence type="ECO:0000256" key="1">
    <source>
        <dbReference type="ARBA" id="ARBA00005278"/>
    </source>
</evidence>
<evidence type="ECO:0000256" key="2">
    <source>
        <dbReference type="ARBA" id="ARBA00023136"/>
    </source>
</evidence>
<dbReference type="Proteomes" id="UP000670947">
    <property type="component" value="Unassembled WGS sequence"/>
</dbReference>
<feature type="transmembrane region" description="Helical" evidence="4">
    <location>
        <begin position="412"/>
        <end position="430"/>
    </location>
</feature>
<feature type="transmembrane region" description="Helical" evidence="4">
    <location>
        <begin position="442"/>
        <end position="464"/>
    </location>
</feature>
<comment type="similarity">
    <text evidence="1">Belongs to the GerABKA family.</text>
</comment>
<accession>A0ABS3W7B8</accession>
<feature type="transmembrane region" description="Helical" evidence="4">
    <location>
        <begin position="386"/>
        <end position="406"/>
    </location>
</feature>
<sequence length="526" mass="57502">MRFRTRLRTHMAARDPWHSAQMHLRGAGIRLPERFGPALQDNVRELRAVYADCPDVIFRPFAVGGGTEAVLVYIDGLSDTEGLNENVLTPLMAGKSEEARAVKELVEKRLAVSGTKGAQGFAEAVGAIAEGNALLLIDRLEEGILLSVSKFEKRAIQEPSAESVVRGPREGFTETMKDNLSLLRRRIRSPLMKFQTLKIGRYTQTEVAVAYIQDLADPELIEEVKRRLARIDVDGVLDSGNIEEYIEDMSFSPFPQIVSTERPDVAASGLLEGRAVVLAEGSPFALIAPVTLFSLAQASEDYYERFMLGTMIRWMRIFLMAISLMLPSIYVALLAFHQEMIPTRLLISISASREQIPFPALVEALLMELTFEALREAGIRLPKQVGSAVSIVGALIIGDAAVSAGLVSPPMVMVVAFTGIASFTTGRYNVSGAFRILRFPLILLAGTLGLLGVLWGLILILIHLCTLRSFGVPYLSGLAPAMRGEWKDVLIRAPIWSLNRRPKLGDGPNPVRQPRGTKPGSSEGGG</sequence>